<accession>A0A6G5AHI6</accession>
<organism evidence="1">
    <name type="scientific">Rhipicephalus microplus</name>
    <name type="common">Cattle tick</name>
    <name type="synonym">Boophilus microplus</name>
    <dbReference type="NCBI Taxonomy" id="6941"/>
    <lineage>
        <taxon>Eukaryota</taxon>
        <taxon>Metazoa</taxon>
        <taxon>Ecdysozoa</taxon>
        <taxon>Arthropoda</taxon>
        <taxon>Chelicerata</taxon>
        <taxon>Arachnida</taxon>
        <taxon>Acari</taxon>
        <taxon>Parasitiformes</taxon>
        <taxon>Ixodida</taxon>
        <taxon>Ixodoidea</taxon>
        <taxon>Ixodidae</taxon>
        <taxon>Rhipicephalinae</taxon>
        <taxon>Rhipicephalus</taxon>
        <taxon>Boophilus</taxon>
    </lineage>
</organism>
<name>A0A6G5AHI6_RHIMP</name>
<reference evidence="1" key="1">
    <citation type="submission" date="2020-03" db="EMBL/GenBank/DDBJ databases">
        <title>A transcriptome and proteome of the tick Rhipicephalus microplus shaped by the genetic composition of its hosts and developmental stage.</title>
        <authorList>
            <person name="Garcia G.R."/>
            <person name="Ribeiro J.M.C."/>
            <person name="Maruyama S.R."/>
            <person name="Gardinasse L.G."/>
            <person name="Nelson K."/>
            <person name="Ferreira B.R."/>
            <person name="Andrade T.G."/>
            <person name="Santos I.K.F.M."/>
        </authorList>
    </citation>
    <scope>NUCLEOTIDE SEQUENCE</scope>
    <source>
        <strain evidence="1">NSGR</strain>
        <tissue evidence="1">Salivary glands</tissue>
    </source>
</reference>
<dbReference type="AlphaFoldDB" id="A0A6G5AHI6"/>
<proteinExistence type="predicted"/>
<dbReference type="EMBL" id="GIKN01007204">
    <property type="protein sequence ID" value="NIE49477.1"/>
    <property type="molecule type" value="Transcribed_RNA"/>
</dbReference>
<sequence length="129" mass="14472">MLHALDCCIREYLEKVWKPLNRTTSVCKFQIVCRLVDLQKRTRLSTVMENRVGHVFPASAPPGDYPGFLHLHAKMSCKSPRKHAASYVYMAEVRASILVLVCRIISTLTATGFSNAKFRASCCALALLE</sequence>
<protein>
    <submittedName>
        <fullName evidence="1">Uncharacterized protein</fullName>
    </submittedName>
</protein>
<evidence type="ECO:0000313" key="1">
    <source>
        <dbReference type="EMBL" id="NIE49477.1"/>
    </source>
</evidence>